<keyword evidence="2" id="KW-1185">Reference proteome</keyword>
<evidence type="ECO:0000313" key="2">
    <source>
        <dbReference type="Proteomes" id="UP001055072"/>
    </source>
</evidence>
<reference evidence="1" key="1">
    <citation type="journal article" date="2021" name="Environ. Microbiol.">
        <title>Gene family expansions and transcriptome signatures uncover fungal adaptations to wood decay.</title>
        <authorList>
            <person name="Hage H."/>
            <person name="Miyauchi S."/>
            <person name="Viragh M."/>
            <person name="Drula E."/>
            <person name="Min B."/>
            <person name="Chaduli D."/>
            <person name="Navarro D."/>
            <person name="Favel A."/>
            <person name="Norest M."/>
            <person name="Lesage-Meessen L."/>
            <person name="Balint B."/>
            <person name="Merenyi Z."/>
            <person name="de Eugenio L."/>
            <person name="Morin E."/>
            <person name="Martinez A.T."/>
            <person name="Baldrian P."/>
            <person name="Stursova M."/>
            <person name="Martinez M.J."/>
            <person name="Novotny C."/>
            <person name="Magnuson J.K."/>
            <person name="Spatafora J.W."/>
            <person name="Maurice S."/>
            <person name="Pangilinan J."/>
            <person name="Andreopoulos W."/>
            <person name="LaButti K."/>
            <person name="Hundley H."/>
            <person name="Na H."/>
            <person name="Kuo A."/>
            <person name="Barry K."/>
            <person name="Lipzen A."/>
            <person name="Henrissat B."/>
            <person name="Riley R."/>
            <person name="Ahrendt S."/>
            <person name="Nagy L.G."/>
            <person name="Grigoriev I.V."/>
            <person name="Martin F."/>
            <person name="Rosso M.N."/>
        </authorList>
    </citation>
    <scope>NUCLEOTIDE SEQUENCE</scope>
    <source>
        <strain evidence="1">CBS 384.51</strain>
    </source>
</reference>
<dbReference type="Proteomes" id="UP001055072">
    <property type="component" value="Unassembled WGS sequence"/>
</dbReference>
<protein>
    <submittedName>
        <fullName evidence="1">Uncharacterized protein</fullName>
    </submittedName>
</protein>
<organism evidence="1 2">
    <name type="scientific">Irpex rosettiformis</name>
    <dbReference type="NCBI Taxonomy" id="378272"/>
    <lineage>
        <taxon>Eukaryota</taxon>
        <taxon>Fungi</taxon>
        <taxon>Dikarya</taxon>
        <taxon>Basidiomycota</taxon>
        <taxon>Agaricomycotina</taxon>
        <taxon>Agaricomycetes</taxon>
        <taxon>Polyporales</taxon>
        <taxon>Irpicaceae</taxon>
        <taxon>Irpex</taxon>
    </lineage>
</organism>
<accession>A0ACB8U6A3</accession>
<comment type="caution">
    <text evidence="1">The sequence shown here is derived from an EMBL/GenBank/DDBJ whole genome shotgun (WGS) entry which is preliminary data.</text>
</comment>
<gene>
    <name evidence="1" type="ORF">BDY19DRAFT_905627</name>
</gene>
<sequence>MNTSTELEHVQEGRVLATRETMVQLPCCYLGRKKPGFMLENACQPCWYPVETTLKSQISLGKRPIRKVPINLTFNSYCHLGRRDSVKALIAGGQDPGASGNSGKDPKTALEELKNKRETLMPSMFWLNIFNDAVESSGWDRDAVAKDPYPRSSTKWPPGTPMSNANTTRNNIAAPRNIINYINNLMTPERKNLTEMTPAASVLRTLKSTRILRTKAQSKSCLMFRAFPPISVPHPLLHLRLLQSRACPSALQHIVWVIRFLMGVK</sequence>
<name>A0ACB8U6A3_9APHY</name>
<evidence type="ECO:0000313" key="1">
    <source>
        <dbReference type="EMBL" id="KAI0089912.1"/>
    </source>
</evidence>
<dbReference type="EMBL" id="MU274909">
    <property type="protein sequence ID" value="KAI0089912.1"/>
    <property type="molecule type" value="Genomic_DNA"/>
</dbReference>
<proteinExistence type="predicted"/>